<dbReference type="RefSeq" id="WP_144074726.1">
    <property type="nucleotide sequence ID" value="NZ_CP076128.1"/>
</dbReference>
<evidence type="ECO:0000313" key="2">
    <source>
        <dbReference type="Proteomes" id="UP000682802"/>
    </source>
</evidence>
<accession>A0ABX8GUR3</accession>
<dbReference type="EMBL" id="CP076128">
    <property type="protein sequence ID" value="QWG07330.1"/>
    <property type="molecule type" value="Genomic_DNA"/>
</dbReference>
<gene>
    <name evidence="1" type="ORF">KM029_18800</name>
</gene>
<keyword evidence="2" id="KW-1185">Reference proteome</keyword>
<proteinExistence type="predicted"/>
<name>A0ABX8GUR3_9BACT</name>
<organism evidence="1 2">
    <name type="scientific">Flammeovirga kamogawensis</name>
    <dbReference type="NCBI Taxonomy" id="373891"/>
    <lineage>
        <taxon>Bacteria</taxon>
        <taxon>Pseudomonadati</taxon>
        <taxon>Bacteroidota</taxon>
        <taxon>Cytophagia</taxon>
        <taxon>Cytophagales</taxon>
        <taxon>Flammeovirgaceae</taxon>
        <taxon>Flammeovirga</taxon>
    </lineage>
</organism>
<evidence type="ECO:0000313" key="1">
    <source>
        <dbReference type="EMBL" id="QWG07330.1"/>
    </source>
</evidence>
<protein>
    <submittedName>
        <fullName evidence="1">Uncharacterized protein</fullName>
    </submittedName>
</protein>
<reference evidence="1 2" key="1">
    <citation type="submission" date="2021-05" db="EMBL/GenBank/DDBJ databases">
        <title>Comparative genomic studies on the polysaccharide-degrading batcterial strains of the Flammeovirga genus.</title>
        <authorList>
            <person name="Zewei F."/>
            <person name="Zheng Z."/>
            <person name="Yu L."/>
            <person name="Ruyue G."/>
            <person name="Yanhong M."/>
            <person name="Yuanyuan C."/>
            <person name="Jingyan G."/>
            <person name="Wenjun H."/>
        </authorList>
    </citation>
    <scope>NUCLEOTIDE SEQUENCE [LARGE SCALE GENOMIC DNA]</scope>
    <source>
        <strain evidence="1 2">YS10</strain>
    </source>
</reference>
<dbReference type="Proteomes" id="UP000682802">
    <property type="component" value="Chromosome 1"/>
</dbReference>
<sequence length="73" mass="8577">MLNKNPFDLSLEECYQILKYQFATNNEEVKFRSLTMLQAEKLLGLRNNKDHSIPKLYGNALLEKIEESMLVEQ</sequence>